<dbReference type="PANTHER" id="PTHR34710">
    <property type="entry name" value="OS03G0834100 PROTEIN"/>
    <property type="match status" value="1"/>
</dbReference>
<evidence type="ECO:0000313" key="3">
    <source>
        <dbReference type="EMBL" id="KAG2612757.1"/>
    </source>
</evidence>
<dbReference type="Proteomes" id="UP000823388">
    <property type="component" value="Chromosome 4K"/>
</dbReference>
<evidence type="ECO:0000313" key="4">
    <source>
        <dbReference type="Proteomes" id="UP000823388"/>
    </source>
</evidence>
<name>A0A8T0TRR4_PANVG</name>
<organism evidence="3 4">
    <name type="scientific">Panicum virgatum</name>
    <name type="common">Blackwell switchgrass</name>
    <dbReference type="NCBI Taxonomy" id="38727"/>
    <lineage>
        <taxon>Eukaryota</taxon>
        <taxon>Viridiplantae</taxon>
        <taxon>Streptophyta</taxon>
        <taxon>Embryophyta</taxon>
        <taxon>Tracheophyta</taxon>
        <taxon>Spermatophyta</taxon>
        <taxon>Magnoliopsida</taxon>
        <taxon>Liliopsida</taxon>
        <taxon>Poales</taxon>
        <taxon>Poaceae</taxon>
        <taxon>PACMAD clade</taxon>
        <taxon>Panicoideae</taxon>
        <taxon>Panicodae</taxon>
        <taxon>Paniceae</taxon>
        <taxon>Panicinae</taxon>
        <taxon>Panicum</taxon>
        <taxon>Panicum sect. Hiantes</taxon>
    </lineage>
</organism>
<feature type="region of interest" description="Disordered" evidence="1">
    <location>
        <begin position="1"/>
        <end position="102"/>
    </location>
</feature>
<dbReference type="Pfam" id="PF12274">
    <property type="entry name" value="DUF3615"/>
    <property type="match status" value="1"/>
</dbReference>
<reference evidence="3" key="1">
    <citation type="submission" date="2020-05" db="EMBL/GenBank/DDBJ databases">
        <title>WGS assembly of Panicum virgatum.</title>
        <authorList>
            <person name="Lovell J.T."/>
            <person name="Jenkins J."/>
            <person name="Shu S."/>
            <person name="Juenger T.E."/>
            <person name="Schmutz J."/>
        </authorList>
    </citation>
    <scope>NUCLEOTIDE SEQUENCE</scope>
    <source>
        <strain evidence="3">AP13</strain>
    </source>
</reference>
<proteinExistence type="predicted"/>
<dbReference type="AlphaFoldDB" id="A0A8T0TRR4"/>
<feature type="compositionally biased region" description="Low complexity" evidence="1">
    <location>
        <begin position="1"/>
        <end position="15"/>
    </location>
</feature>
<keyword evidence="4" id="KW-1185">Reference proteome</keyword>
<feature type="domain" description="DUF3615" evidence="2">
    <location>
        <begin position="188"/>
        <end position="295"/>
    </location>
</feature>
<dbReference type="EMBL" id="CM029043">
    <property type="protein sequence ID" value="KAG2612757.1"/>
    <property type="molecule type" value="Genomic_DNA"/>
</dbReference>
<comment type="caution">
    <text evidence="3">The sequence shown here is derived from an EMBL/GenBank/DDBJ whole genome shotgun (WGS) entry which is preliminary data.</text>
</comment>
<evidence type="ECO:0000256" key="1">
    <source>
        <dbReference type="SAM" id="MobiDB-lite"/>
    </source>
</evidence>
<dbReference type="OrthoDB" id="678896at2759"/>
<accession>A0A8T0TRR4</accession>
<gene>
    <name evidence="3" type="ORF">PVAP13_4KG305200</name>
</gene>
<evidence type="ECO:0000259" key="2">
    <source>
        <dbReference type="Pfam" id="PF12274"/>
    </source>
</evidence>
<dbReference type="InterPro" id="IPR022059">
    <property type="entry name" value="DUF3615"/>
</dbReference>
<sequence>MDKPKASTPAAAASALVGRRDHSAESGQEGALVQERMAAMKILPSGHGAAAGGGGSSLSPPPAAPSPLTLSLQSNSTAGTLLVDDEEPDSPTSPGSCSIPPDGYPPLVRTFSFGEYGPPPHPVNRELAACYNNAKSSSTASPCMDASFQPIQEGDEPPISGDLGYGMYSSDYSVEPRFAVRQATEFAEIALQCHNDDPSNEVKYELVKATVSSYMFEGSGNYGHVNFTARAKQDGCSEEQLFFAELNLRGLKTLTCFRSLEGKEDRVGGRMRMDTEAKGVHLEHCYACDNELKHPRDGASYQAGHRTGRLQR</sequence>
<protein>
    <recommendedName>
        <fullName evidence="2">DUF3615 domain-containing protein</fullName>
    </recommendedName>
</protein>
<dbReference type="PANTHER" id="PTHR34710:SF22">
    <property type="match status" value="1"/>
</dbReference>